<protein>
    <submittedName>
        <fullName evidence="2">Uncharacterized protein</fullName>
    </submittedName>
</protein>
<proteinExistence type="predicted"/>
<dbReference type="EMBL" id="CYGV01001926">
    <property type="protein sequence ID" value="CUA77963.1"/>
    <property type="molecule type" value="Genomic_DNA"/>
</dbReference>
<evidence type="ECO:0000256" key="1">
    <source>
        <dbReference type="SAM" id="MobiDB-lite"/>
    </source>
</evidence>
<dbReference type="AlphaFoldDB" id="A0A0K6GH91"/>
<evidence type="ECO:0000313" key="2">
    <source>
        <dbReference type="EMBL" id="CUA77963.1"/>
    </source>
</evidence>
<organism evidence="2 3">
    <name type="scientific">Rhizoctonia solani</name>
    <dbReference type="NCBI Taxonomy" id="456999"/>
    <lineage>
        <taxon>Eukaryota</taxon>
        <taxon>Fungi</taxon>
        <taxon>Dikarya</taxon>
        <taxon>Basidiomycota</taxon>
        <taxon>Agaricomycotina</taxon>
        <taxon>Agaricomycetes</taxon>
        <taxon>Cantharellales</taxon>
        <taxon>Ceratobasidiaceae</taxon>
        <taxon>Rhizoctonia</taxon>
    </lineage>
</organism>
<evidence type="ECO:0000313" key="3">
    <source>
        <dbReference type="Proteomes" id="UP000044841"/>
    </source>
</evidence>
<sequence>MPHKLAPSARAYLAARDPNSKYNPKKPFMNELWGILDAYHFIRCGKRYNPTSPVPSSPANALNEPGGTISSGATSLPTSGTSAACHSQPPKGTLEESALLHKRPEETDTVSWKSLRNIGAFIGAFDKKQVHNVVLYDTRRCKPSFLAKPSQYKQFQAEGPKIYNNRPQNADGLPIGLFHSVFDSFQRRINSASFSPTPLQLSNTLPLLTVSQDLYKTEIGPNVRTEALKSLLSKLLDHHIRECSIPETKSGGVVQDSNGAYSMIVQVKNEVGTGGCDPSIQAAIAFANYWSDHQPHWLKQQCCCPSMTLSIRGPWMCVLGAIMLERPVVQSFTPFFWVGHNRSLPEHVKTVAKIFASLAESLSELDHFYRGFNMSEPQNPAKHFPYIQHFTVEGKRVKIKYKPSPAHGKPVFRATAQPEGSDHYPMIVNSEDPSEFKVAHRTMVVKKEAPYDAIGMLSPPSCVLQDVDRALGVLHEHNMVFGDLRSGVKNEQGQLVGGMLIDFDCCGTAGQATYPTDIEPMIEGVGPGLPMQLEHDKVILKRLSDPAAFERRISYDTYIRSLRKPMAKCDYYHFG</sequence>
<gene>
    <name evidence="2" type="ORF">RSOLAG22IIIB_12942</name>
</gene>
<accession>A0A0K6GH91</accession>
<feature type="compositionally biased region" description="Polar residues" evidence="1">
    <location>
        <begin position="68"/>
        <end position="85"/>
    </location>
</feature>
<name>A0A0K6GH91_9AGAM</name>
<keyword evidence="3" id="KW-1185">Reference proteome</keyword>
<dbReference type="Proteomes" id="UP000044841">
    <property type="component" value="Unassembled WGS sequence"/>
</dbReference>
<reference evidence="2 3" key="1">
    <citation type="submission" date="2015-07" db="EMBL/GenBank/DDBJ databases">
        <authorList>
            <person name="Noorani M."/>
        </authorList>
    </citation>
    <scope>NUCLEOTIDE SEQUENCE [LARGE SCALE GENOMIC DNA]</scope>
    <source>
        <strain evidence="2">BBA 69670</strain>
    </source>
</reference>
<feature type="region of interest" description="Disordered" evidence="1">
    <location>
        <begin position="52"/>
        <end position="91"/>
    </location>
</feature>